<accession>A0ABU6SIC0</accession>
<sequence>VGGPCLAAIALSFVSNLSANPSIEGKITCLSGPTGVGKTSIDRSIAAFVKLLIYGRKMLRKPRFPKPSGAAPNAETPTEDNTEKCRKNTENRSK</sequence>
<keyword evidence="2" id="KW-0732">Signal</keyword>
<gene>
    <name evidence="3" type="ORF">PIB30_053097</name>
</gene>
<protein>
    <submittedName>
        <fullName evidence="3">Uncharacterized protein</fullName>
    </submittedName>
</protein>
<organism evidence="3 4">
    <name type="scientific">Stylosanthes scabra</name>
    <dbReference type="NCBI Taxonomy" id="79078"/>
    <lineage>
        <taxon>Eukaryota</taxon>
        <taxon>Viridiplantae</taxon>
        <taxon>Streptophyta</taxon>
        <taxon>Embryophyta</taxon>
        <taxon>Tracheophyta</taxon>
        <taxon>Spermatophyta</taxon>
        <taxon>Magnoliopsida</taxon>
        <taxon>eudicotyledons</taxon>
        <taxon>Gunneridae</taxon>
        <taxon>Pentapetalae</taxon>
        <taxon>rosids</taxon>
        <taxon>fabids</taxon>
        <taxon>Fabales</taxon>
        <taxon>Fabaceae</taxon>
        <taxon>Papilionoideae</taxon>
        <taxon>50 kb inversion clade</taxon>
        <taxon>dalbergioids sensu lato</taxon>
        <taxon>Dalbergieae</taxon>
        <taxon>Pterocarpus clade</taxon>
        <taxon>Stylosanthes</taxon>
    </lineage>
</organism>
<evidence type="ECO:0000313" key="4">
    <source>
        <dbReference type="Proteomes" id="UP001341840"/>
    </source>
</evidence>
<proteinExistence type="predicted"/>
<evidence type="ECO:0000256" key="1">
    <source>
        <dbReference type="SAM" id="MobiDB-lite"/>
    </source>
</evidence>
<dbReference type="SUPFAM" id="SSF52540">
    <property type="entry name" value="P-loop containing nucleoside triphosphate hydrolases"/>
    <property type="match status" value="1"/>
</dbReference>
<reference evidence="3 4" key="1">
    <citation type="journal article" date="2023" name="Plants (Basel)">
        <title>Bridging the Gap: Combining Genomics and Transcriptomics Approaches to Understand Stylosanthes scabra, an Orphan Legume from the Brazilian Caatinga.</title>
        <authorList>
            <person name="Ferreira-Neto J.R.C."/>
            <person name="da Silva M.D."/>
            <person name="Binneck E."/>
            <person name="de Melo N.F."/>
            <person name="da Silva R.H."/>
            <person name="de Melo A.L.T.M."/>
            <person name="Pandolfi V."/>
            <person name="Bustamante F.O."/>
            <person name="Brasileiro-Vidal A.C."/>
            <person name="Benko-Iseppon A.M."/>
        </authorList>
    </citation>
    <scope>NUCLEOTIDE SEQUENCE [LARGE SCALE GENOMIC DNA]</scope>
    <source>
        <tissue evidence="3">Leaves</tissue>
    </source>
</reference>
<dbReference type="Proteomes" id="UP001341840">
    <property type="component" value="Unassembled WGS sequence"/>
</dbReference>
<name>A0ABU6SIC0_9FABA</name>
<feature type="compositionally biased region" description="Basic and acidic residues" evidence="1">
    <location>
        <begin position="81"/>
        <end position="94"/>
    </location>
</feature>
<dbReference type="EMBL" id="JASCZI010060806">
    <property type="protein sequence ID" value="MED6136119.1"/>
    <property type="molecule type" value="Genomic_DNA"/>
</dbReference>
<evidence type="ECO:0000256" key="2">
    <source>
        <dbReference type="SAM" id="SignalP"/>
    </source>
</evidence>
<feature type="non-terminal residue" evidence="3">
    <location>
        <position position="1"/>
    </location>
</feature>
<feature type="chain" id="PRO_5045057938" evidence="2">
    <location>
        <begin position="20"/>
        <end position="94"/>
    </location>
</feature>
<dbReference type="Gene3D" id="3.40.50.300">
    <property type="entry name" value="P-loop containing nucleotide triphosphate hydrolases"/>
    <property type="match status" value="1"/>
</dbReference>
<dbReference type="InterPro" id="IPR027417">
    <property type="entry name" value="P-loop_NTPase"/>
</dbReference>
<feature type="signal peptide" evidence="2">
    <location>
        <begin position="1"/>
        <end position="19"/>
    </location>
</feature>
<feature type="region of interest" description="Disordered" evidence="1">
    <location>
        <begin position="61"/>
        <end position="94"/>
    </location>
</feature>
<comment type="caution">
    <text evidence="3">The sequence shown here is derived from an EMBL/GenBank/DDBJ whole genome shotgun (WGS) entry which is preliminary data.</text>
</comment>
<keyword evidence="4" id="KW-1185">Reference proteome</keyword>
<evidence type="ECO:0000313" key="3">
    <source>
        <dbReference type="EMBL" id="MED6136119.1"/>
    </source>
</evidence>